<comment type="caution">
    <text evidence="1">The sequence shown here is derived from an EMBL/GenBank/DDBJ whole genome shotgun (WGS) entry which is preliminary data.</text>
</comment>
<dbReference type="KEGG" id="pcx:LPB68_15285"/>
<name>A0A167EVF5_9BACL</name>
<keyword evidence="2" id="KW-1185">Reference proteome</keyword>
<proteinExistence type="predicted"/>
<dbReference type="RefSeq" id="WP_068656879.1">
    <property type="nucleotide sequence ID" value="NZ_CP017770.1"/>
</dbReference>
<dbReference type="EMBL" id="LSFN01000006">
    <property type="protein sequence ID" value="OAB75915.1"/>
    <property type="molecule type" value="Genomic_DNA"/>
</dbReference>
<dbReference type="AlphaFoldDB" id="A0A167EVF5"/>
<protein>
    <submittedName>
        <fullName evidence="1">Uncharacterized protein</fullName>
    </submittedName>
</protein>
<evidence type="ECO:0000313" key="2">
    <source>
        <dbReference type="Proteomes" id="UP000077134"/>
    </source>
</evidence>
<gene>
    <name evidence="1" type="ORF">PNBC_07735</name>
</gene>
<evidence type="ECO:0000313" key="1">
    <source>
        <dbReference type="EMBL" id="OAB75915.1"/>
    </source>
</evidence>
<accession>A0A167EVF5</accession>
<reference evidence="1 2" key="1">
    <citation type="submission" date="2016-02" db="EMBL/GenBank/DDBJ databases">
        <title>Paenibacillus sp. LPB0068, isolated from Crassostrea gigas.</title>
        <authorList>
            <person name="Shin S.-K."/>
            <person name="Yi H."/>
        </authorList>
    </citation>
    <scope>NUCLEOTIDE SEQUENCE [LARGE SCALE GENOMIC DNA]</scope>
    <source>
        <strain evidence="1 2">LPB0068</strain>
    </source>
</reference>
<dbReference type="Proteomes" id="UP000077134">
    <property type="component" value="Unassembled WGS sequence"/>
</dbReference>
<dbReference type="OrthoDB" id="2666614at2"/>
<sequence length="817" mass="93985">MFSLSFGNGITLVHFEQQVTRIFEASDHLDCQYIRSYFKKQGTATAQYIQSNLSNLYDTVEDLIGLGNGIMAFHVTYASYPLCKKLTYVLKELDDRIRIVWFGEIPLRNSKEILKQTEVDGCVIWEPEQTLHSLLNLEVDKWWKIPGVSSRSELEQGQQAEKIMIDKQDEMIDVNELDQLPGSWEETTGRHTKMVSVKWADRQGNPAKSSKGLRTHSPERLKRDLEHIVRHTVHAQPCFSIEGFNEIKDPLAKEEMLSVLEEMKHLVSYQVTITMEELKLPFLRRLAKAGMVRLNIKIPMSIGVESSLNYEHTNYMRAWKQSDERVSFTVTLVEMKEEFEIEEPIYTAMLLQKWIENGLVEVNDIRAESEVADKILNRIELPEPIAELIFEQLVNKSEKAQINGYLAYMTGHYPQQTIGGGVKHIGFTDGDWPAKFADRLGNLTGLNSALLFEENQVIPDGNKDLIYYDQDGVWKQENSKFNQLIGEASMGGYYLSNAHQMNRLGEYDYQLQMNDFLHTEPIYIRQMDYLQAEERDLATEDSDVEFQMLAINTESDLEIFLQDVEWFSQSGTFLHGYEVESYLVDSCRWSGDQHCRAKHLPRLFVDEHAQVSSCRGCSAIGSLNDSLDSLLTKTAVITEQEQLLRGCSTCEIKNTCSKCTFLPSYMNRQQYCDIRKKHKLLHRYMQMIRLLKGLRQYSQVLNGISVHDIRVSLQTRTHLWPRSLKGSGQSIVVENVFLFFAGDSPMIYHDFTQKMLELSEPMALILEALIIGVDEREIKQELMMRYLLDSTNAASVFSQAKDLFIREGCLKVSVGTI</sequence>
<organism evidence="1 2">
    <name type="scientific">Paenibacillus crassostreae</name>
    <dbReference type="NCBI Taxonomy" id="1763538"/>
    <lineage>
        <taxon>Bacteria</taxon>
        <taxon>Bacillati</taxon>
        <taxon>Bacillota</taxon>
        <taxon>Bacilli</taxon>
        <taxon>Bacillales</taxon>
        <taxon>Paenibacillaceae</taxon>
        <taxon>Paenibacillus</taxon>
    </lineage>
</organism>
<dbReference type="STRING" id="1763538.LPB68_15285"/>